<name>A0A1J5SGQ7_9ZZZZ</name>
<dbReference type="Pfam" id="PF22106">
    <property type="entry name" value="NGO1945_C"/>
    <property type="match status" value="1"/>
</dbReference>
<dbReference type="Gene3D" id="1.10.150.690">
    <property type="entry name" value="DUF2063"/>
    <property type="match status" value="1"/>
</dbReference>
<dbReference type="InterPro" id="IPR044922">
    <property type="entry name" value="DUF2063_N_sf"/>
</dbReference>
<dbReference type="InterPro" id="IPR018640">
    <property type="entry name" value="DUF2063"/>
</dbReference>
<protein>
    <submittedName>
        <fullName evidence="3">Uncharacterized protein</fullName>
    </submittedName>
</protein>
<evidence type="ECO:0000259" key="1">
    <source>
        <dbReference type="Pfam" id="PF09836"/>
    </source>
</evidence>
<dbReference type="EMBL" id="MLJW01000036">
    <property type="protein sequence ID" value="OIR07625.1"/>
    <property type="molecule type" value="Genomic_DNA"/>
</dbReference>
<dbReference type="Pfam" id="PF09836">
    <property type="entry name" value="DUF2063"/>
    <property type="match status" value="1"/>
</dbReference>
<organism evidence="3">
    <name type="scientific">mine drainage metagenome</name>
    <dbReference type="NCBI Taxonomy" id="410659"/>
    <lineage>
        <taxon>unclassified sequences</taxon>
        <taxon>metagenomes</taxon>
        <taxon>ecological metagenomes</taxon>
    </lineage>
</organism>
<feature type="domain" description="NGO1945-like C-terminal" evidence="2">
    <location>
        <begin position="148"/>
        <end position="241"/>
    </location>
</feature>
<evidence type="ECO:0000313" key="3">
    <source>
        <dbReference type="EMBL" id="OIR07625.1"/>
    </source>
</evidence>
<comment type="caution">
    <text evidence="3">The sequence shown here is derived from an EMBL/GenBank/DDBJ whole genome shotgun (WGS) entry which is preliminary data.</text>
</comment>
<feature type="domain" description="Putative DNA-binding" evidence="1">
    <location>
        <begin position="14"/>
        <end position="96"/>
    </location>
</feature>
<dbReference type="InterPro" id="IPR054098">
    <property type="entry name" value="NGO1945-like_C"/>
</dbReference>
<gene>
    <name evidence="3" type="ORF">GALL_102880</name>
</gene>
<accession>A0A1J5SGQ7</accession>
<dbReference type="AlphaFoldDB" id="A0A1J5SGQ7"/>
<dbReference type="Gene3D" id="3.90.930.50">
    <property type="match status" value="1"/>
</dbReference>
<proteinExistence type="predicted"/>
<sequence>MNQLTLDIAFDQEKKFADYCRTGNFVRLKGTTPNRLPHYRKLVFNVIDDTLQTAYPLTFGLLSKNEWKELVNDFFGTHNCQSYQVWKMPYELYEFVLNNDLPIKEKYPQLLNLLLFEWMEIEVFMMEDIEAAPFKTTGELITDELILNPEHFLLATEYPVHHKKASEISEADKSIYYILIFREPQTGKVIFIELSVLFAWLIEQIKTTANSVYQLSKEASEFFNIPQQQILENSQSFLNELYNQQFILGFK</sequence>
<evidence type="ECO:0000259" key="2">
    <source>
        <dbReference type="Pfam" id="PF22106"/>
    </source>
</evidence>
<reference evidence="3" key="1">
    <citation type="submission" date="2016-10" db="EMBL/GenBank/DDBJ databases">
        <title>Sequence of Gallionella enrichment culture.</title>
        <authorList>
            <person name="Poehlein A."/>
            <person name="Muehling M."/>
            <person name="Daniel R."/>
        </authorList>
    </citation>
    <scope>NUCLEOTIDE SEQUENCE</scope>
</reference>